<evidence type="ECO:0000256" key="1">
    <source>
        <dbReference type="ARBA" id="ARBA00000832"/>
    </source>
</evidence>
<evidence type="ECO:0000256" key="2">
    <source>
        <dbReference type="ARBA" id="ARBA00002681"/>
    </source>
</evidence>
<dbReference type="EC" id="3.1.1.31" evidence="5"/>
<dbReference type="GO" id="GO:0006098">
    <property type="term" value="P:pentose-phosphate shunt"/>
    <property type="evidence" value="ECO:0007669"/>
    <property type="project" value="UniProtKB-UniPathway"/>
</dbReference>
<gene>
    <name evidence="8" type="ORF">E2I14_17960</name>
</gene>
<dbReference type="GO" id="GO:0017057">
    <property type="term" value="F:6-phosphogluconolactonase activity"/>
    <property type="evidence" value="ECO:0007669"/>
    <property type="project" value="UniProtKB-EC"/>
</dbReference>
<feature type="domain" description="Glucosamine/galactosamine-6-phosphate isomerase" evidence="7">
    <location>
        <begin position="11"/>
        <end position="215"/>
    </location>
</feature>
<dbReference type="PANTHER" id="PTHR11054:SF0">
    <property type="entry name" value="6-PHOSPHOGLUCONOLACTONASE"/>
    <property type="match status" value="1"/>
</dbReference>
<evidence type="ECO:0000313" key="9">
    <source>
        <dbReference type="Proteomes" id="UP000294829"/>
    </source>
</evidence>
<dbReference type="GO" id="GO:0005975">
    <property type="term" value="P:carbohydrate metabolic process"/>
    <property type="evidence" value="ECO:0007669"/>
    <property type="project" value="InterPro"/>
</dbReference>
<dbReference type="InterPro" id="IPR006148">
    <property type="entry name" value="Glc/Gal-6P_isomerase"/>
</dbReference>
<dbReference type="EMBL" id="SMYL01000016">
    <property type="protein sequence ID" value="TDK60519.1"/>
    <property type="molecule type" value="Genomic_DNA"/>
</dbReference>
<dbReference type="RefSeq" id="WP_133331103.1">
    <property type="nucleotide sequence ID" value="NZ_SMYL01000016.1"/>
</dbReference>
<comment type="pathway">
    <text evidence="3">Carbohydrate degradation; pentose phosphate pathway; D-ribulose 5-phosphate from D-glucose 6-phosphate (oxidative stage): step 2/3.</text>
</comment>
<dbReference type="InterPro" id="IPR039104">
    <property type="entry name" value="6PGL"/>
</dbReference>
<dbReference type="UniPathway" id="UPA00115">
    <property type="reaction ID" value="UER00409"/>
</dbReference>
<protein>
    <recommendedName>
        <fullName evidence="6">6-phosphogluconolactonase</fullName>
        <ecNumber evidence="5">3.1.1.31</ecNumber>
    </recommendedName>
</protein>
<dbReference type="Proteomes" id="UP000294829">
    <property type="component" value="Unassembled WGS sequence"/>
</dbReference>
<comment type="similarity">
    <text evidence="4">Belongs to the glucosamine/galactosamine-6-phosphate isomerase family. 6-phosphogluconolactonase subfamily.</text>
</comment>
<evidence type="ECO:0000256" key="4">
    <source>
        <dbReference type="ARBA" id="ARBA00010662"/>
    </source>
</evidence>
<reference evidence="8 9" key="1">
    <citation type="submission" date="2019-03" db="EMBL/GenBank/DDBJ databases">
        <title>Sapientia aquatica gen. nov., sp. nov., isolated from a crater lake.</title>
        <authorList>
            <person name="Felfoldi T."/>
            <person name="Szabo A."/>
            <person name="Toth E."/>
            <person name="Schumann P."/>
            <person name="Keki Z."/>
            <person name="Marialigeti K."/>
            <person name="Mathe I."/>
        </authorList>
    </citation>
    <scope>NUCLEOTIDE SEQUENCE [LARGE SCALE GENOMIC DNA]</scope>
    <source>
        <strain evidence="8 9">SA-152</strain>
    </source>
</reference>
<dbReference type="CDD" id="cd01400">
    <property type="entry name" value="6PGL"/>
    <property type="match status" value="1"/>
</dbReference>
<keyword evidence="9" id="KW-1185">Reference proteome</keyword>
<proteinExistence type="inferred from homology"/>
<dbReference type="SUPFAM" id="SSF100950">
    <property type="entry name" value="NagB/RpiA/CoA transferase-like"/>
    <property type="match status" value="1"/>
</dbReference>
<evidence type="ECO:0000259" key="7">
    <source>
        <dbReference type="Pfam" id="PF01182"/>
    </source>
</evidence>
<dbReference type="Pfam" id="PF01182">
    <property type="entry name" value="Glucosamine_iso"/>
    <property type="match status" value="1"/>
</dbReference>
<comment type="catalytic activity">
    <reaction evidence="1">
        <text>6-phospho-D-glucono-1,5-lactone + H2O = 6-phospho-D-gluconate + H(+)</text>
        <dbReference type="Rhea" id="RHEA:12556"/>
        <dbReference type="ChEBI" id="CHEBI:15377"/>
        <dbReference type="ChEBI" id="CHEBI:15378"/>
        <dbReference type="ChEBI" id="CHEBI:57955"/>
        <dbReference type="ChEBI" id="CHEBI:58759"/>
        <dbReference type="EC" id="3.1.1.31"/>
    </reaction>
</comment>
<dbReference type="PANTHER" id="PTHR11054">
    <property type="entry name" value="6-PHOSPHOGLUCONOLACTONASE"/>
    <property type="match status" value="1"/>
</dbReference>
<comment type="caution">
    <text evidence="8">The sequence shown here is derived from an EMBL/GenBank/DDBJ whole genome shotgun (WGS) entry which is preliminary data.</text>
</comment>
<dbReference type="Gene3D" id="3.40.50.1360">
    <property type="match status" value="1"/>
</dbReference>
<dbReference type="OrthoDB" id="9810967at2"/>
<sequence length="228" mass="24821">MLHFNEFADFSSLSQKLATQWLELVNATPANSPSSFALAGGTTPAPVYRTFDALFAAAPSRRIQLLATDERWVEDADPQSNEGLFRRCFEHSSGHWDLVSLKNTEPTPVSAVSDINQRLTAQCPAKFSAILLGMGADGHVASLFPNAPQLLVNDASTACVPAVNPQTLQERMSLSFARLLQTERIWLVITGAEKRAVFDQAIKQPSATSPISAFLAAARCDVEVFWCP</sequence>
<dbReference type="AlphaFoldDB" id="A0A4R5VQF3"/>
<dbReference type="InterPro" id="IPR005900">
    <property type="entry name" value="6-phosphogluconolactonase_DevB"/>
</dbReference>
<evidence type="ECO:0000256" key="5">
    <source>
        <dbReference type="ARBA" id="ARBA00013198"/>
    </source>
</evidence>
<comment type="function">
    <text evidence="2">Hydrolysis of 6-phosphogluconolactone to 6-phosphogluconate.</text>
</comment>
<evidence type="ECO:0000256" key="6">
    <source>
        <dbReference type="ARBA" id="ARBA00020337"/>
    </source>
</evidence>
<evidence type="ECO:0000313" key="8">
    <source>
        <dbReference type="EMBL" id="TDK60519.1"/>
    </source>
</evidence>
<accession>A0A4R5VQF3</accession>
<organism evidence="8 9">
    <name type="scientific">Sapientia aquatica</name>
    <dbReference type="NCBI Taxonomy" id="1549640"/>
    <lineage>
        <taxon>Bacteria</taxon>
        <taxon>Pseudomonadati</taxon>
        <taxon>Pseudomonadota</taxon>
        <taxon>Betaproteobacteria</taxon>
        <taxon>Burkholderiales</taxon>
        <taxon>Oxalobacteraceae</taxon>
        <taxon>Sapientia</taxon>
    </lineage>
</organism>
<evidence type="ECO:0000256" key="3">
    <source>
        <dbReference type="ARBA" id="ARBA00004961"/>
    </source>
</evidence>
<name>A0A4R5VQF3_9BURK</name>
<dbReference type="InterPro" id="IPR037171">
    <property type="entry name" value="NagB/RpiA_transferase-like"/>
</dbReference>